<dbReference type="Proteomes" id="UP000265703">
    <property type="component" value="Unassembled WGS sequence"/>
</dbReference>
<evidence type="ECO:0000313" key="3">
    <source>
        <dbReference type="EMBL" id="RIA85350.1"/>
    </source>
</evidence>
<dbReference type="GO" id="GO:0006355">
    <property type="term" value="P:regulation of DNA-templated transcription"/>
    <property type="evidence" value="ECO:0007669"/>
    <property type="project" value="TreeGrafter"/>
</dbReference>
<dbReference type="SUPFAM" id="SSF81872">
    <property type="entry name" value="BRCA2 helical domain"/>
    <property type="match status" value="1"/>
</dbReference>
<dbReference type="AlphaFoldDB" id="A0A397SGI1"/>
<sequence>MFSTANGRNLAQISSTSLEKAKAIIDNSIDSSFCSYRENNINTPIKIPFPTSESGISDFSNSSNKVALTPTGLTMKSRILKESNVINFPINCLENSESKITDPDVCGNNNLIKTPVSIAKSNLKRFSIDSGKSINDESPIFMMASGRKAPSYSMNALTKAGIIMNNNIWNTTSTLLYNNDNSLQDRSADGPGLIAVLNDPSVKTRQSLGDNIFAMTSRNDNVSKSSGFSTASGRNLAAVTEESLIRARQTLDDNTSAILTCNDNEIINPRFPIVNGRSLSYISEKSLNKAQKSLRDNTVLVSARNDNVFNNSCFSTAGGHGIAAISNKSLKKAQRILNDDSSQNISLQEKLQINVAGFNNSKLPVYDSISRFKVKESSWKDSGPRLKNKNTKIFSKHIDDHSHILLPKKRSKSHAQVSSNSSCLNILPFSRTSEYNSINKLFDLSFPLRRIGLKDIVSVYPLNFSLLHLQELGISKDIINMSPQNAISYRFTWSEGQSRENVDYLSVWGPSEALSNLIESGANSNLIDDHWVCNHYRWIVWKIASMIRSFPHEFRGWWNPKKVLDQLRYRYEREINNTHRSALKLIIEGDGTASIPMILCVSDIIKEEVNPITLGEIGTKDKIMYSLELTDMWYKIRADVDQPLQRAISKSKIRIGYKLEICGAKIVGSSVGVPALDVSNSTRLKLSANSTKLAHWDAKLGFRRFRPYATLRSLCPDGGYIFAIDIIILRKYPMIFRETMKDGTIIHRNEQEEEHAKSEHEVWLNNKIQSLINEYEMQHKQKNKCKSKILKKQAIQDMSKVTSGEQLYVMMQDCLEPSKFWQDLSSEQSVWLQNYIQKKEQENIDHMNKWVYGRLEELGYTRKVVPFFKVRVCDYLNTSIIGREAIINVWQPNELLFNTIKEGRRYKV</sequence>
<dbReference type="Pfam" id="PF09103">
    <property type="entry name" value="BRCA-2_OB1"/>
    <property type="match status" value="1"/>
</dbReference>
<feature type="domain" description="Breast cancer type 2 susceptibility protein helical" evidence="2">
    <location>
        <begin position="517"/>
        <end position="577"/>
    </location>
</feature>
<dbReference type="OrthoDB" id="21095at2759"/>
<dbReference type="PANTHER" id="PTHR11289:SF0">
    <property type="entry name" value="BREAST CANCER TYPE 2 SUSCEPTIBILITY PROTEIN"/>
    <property type="match status" value="1"/>
</dbReference>
<evidence type="ECO:0000313" key="4">
    <source>
        <dbReference type="Proteomes" id="UP000265703"/>
    </source>
</evidence>
<accession>A0A397SGI1</accession>
<dbReference type="Gene3D" id="2.40.50.140">
    <property type="entry name" value="Nucleic acid-binding proteins"/>
    <property type="match status" value="2"/>
</dbReference>
<dbReference type="InterPro" id="IPR015187">
    <property type="entry name" value="BRCA2_OB_1"/>
</dbReference>
<proteinExistence type="predicted"/>
<dbReference type="InterPro" id="IPR015525">
    <property type="entry name" value="BRCA2"/>
</dbReference>
<gene>
    <name evidence="3" type="ORF">C1645_782072</name>
</gene>
<dbReference type="SUPFAM" id="SSF81878">
    <property type="entry name" value="BRCA2 tower domain"/>
    <property type="match status" value="1"/>
</dbReference>
<reference evidence="3 4" key="1">
    <citation type="submission" date="2018-06" db="EMBL/GenBank/DDBJ databases">
        <title>Comparative genomics reveals the genomic features of Rhizophagus irregularis, R. cerebriforme, R. diaphanum and Gigaspora rosea, and their symbiotic lifestyle signature.</title>
        <authorList>
            <person name="Morin E."/>
            <person name="San Clemente H."/>
            <person name="Chen E.C.H."/>
            <person name="De La Providencia I."/>
            <person name="Hainaut M."/>
            <person name="Kuo A."/>
            <person name="Kohler A."/>
            <person name="Murat C."/>
            <person name="Tang N."/>
            <person name="Roy S."/>
            <person name="Loubradou J."/>
            <person name="Henrissat B."/>
            <person name="Grigoriev I.V."/>
            <person name="Corradi N."/>
            <person name="Roux C."/>
            <person name="Martin F.M."/>
        </authorList>
    </citation>
    <scope>NUCLEOTIDE SEQUENCE [LARGE SCALE GENOMIC DNA]</scope>
    <source>
        <strain evidence="3 4">DAOM 227022</strain>
    </source>
</reference>
<evidence type="ECO:0000259" key="2">
    <source>
        <dbReference type="Pfam" id="PF09169"/>
    </source>
</evidence>
<evidence type="ECO:0008006" key="5">
    <source>
        <dbReference type="Google" id="ProtNLM"/>
    </source>
</evidence>
<protein>
    <recommendedName>
        <fullName evidence="5">BRCA2 OB1 domain-containing protein</fullName>
    </recommendedName>
</protein>
<dbReference type="GO" id="GO:0000724">
    <property type="term" value="P:double-strand break repair via homologous recombination"/>
    <property type="evidence" value="ECO:0007669"/>
    <property type="project" value="InterPro"/>
</dbReference>
<organism evidence="3 4">
    <name type="scientific">Glomus cerebriforme</name>
    <dbReference type="NCBI Taxonomy" id="658196"/>
    <lineage>
        <taxon>Eukaryota</taxon>
        <taxon>Fungi</taxon>
        <taxon>Fungi incertae sedis</taxon>
        <taxon>Mucoromycota</taxon>
        <taxon>Glomeromycotina</taxon>
        <taxon>Glomeromycetes</taxon>
        <taxon>Glomerales</taxon>
        <taxon>Glomeraceae</taxon>
        <taxon>Glomus</taxon>
    </lineage>
</organism>
<keyword evidence="4" id="KW-1185">Reference proteome</keyword>
<dbReference type="PANTHER" id="PTHR11289">
    <property type="entry name" value="BREAST CANCER TYPE 2 SUSCEPTIBILITY PROTEIN BRCA2"/>
    <property type="match status" value="1"/>
</dbReference>
<dbReference type="InterPro" id="IPR012340">
    <property type="entry name" value="NA-bd_OB-fold"/>
</dbReference>
<dbReference type="STRING" id="658196.A0A397SGI1"/>
<dbReference type="EMBL" id="QKYT01000431">
    <property type="protein sequence ID" value="RIA85350.1"/>
    <property type="molecule type" value="Genomic_DNA"/>
</dbReference>
<name>A0A397SGI1_9GLOM</name>
<dbReference type="InterPro" id="IPR036315">
    <property type="entry name" value="BRCA2_hlx_sf"/>
</dbReference>
<dbReference type="CDD" id="cd04493">
    <property type="entry name" value="BRCA2DBD_OB1"/>
    <property type="match status" value="1"/>
</dbReference>
<dbReference type="Pfam" id="PF09169">
    <property type="entry name" value="BRCA-2_helical"/>
    <property type="match status" value="1"/>
</dbReference>
<comment type="caution">
    <text evidence="3">The sequence shown here is derived from an EMBL/GenBank/DDBJ whole genome shotgun (WGS) entry which is preliminary data.</text>
</comment>
<feature type="domain" description="BRCA2 OB1" evidence="1">
    <location>
        <begin position="581"/>
        <end position="703"/>
    </location>
</feature>
<dbReference type="SUPFAM" id="SSF50249">
    <property type="entry name" value="Nucleic acid-binding proteins"/>
    <property type="match status" value="2"/>
</dbReference>
<dbReference type="InterPro" id="IPR015252">
    <property type="entry name" value="BRCA2_hlx"/>
</dbReference>
<evidence type="ECO:0000259" key="1">
    <source>
        <dbReference type="Pfam" id="PF09103"/>
    </source>
</evidence>